<gene>
    <name evidence="1" type="ORF">Tci_002021</name>
</gene>
<comment type="caution">
    <text evidence="1">The sequence shown here is derived from an EMBL/GenBank/DDBJ whole genome shotgun (WGS) entry which is preliminary data.</text>
</comment>
<name>A0A699GK79_TANCI</name>
<reference evidence="1" key="1">
    <citation type="journal article" date="2019" name="Sci. Rep.">
        <title>Draft genome of Tanacetum cinerariifolium, the natural source of mosquito coil.</title>
        <authorList>
            <person name="Yamashiro T."/>
            <person name="Shiraishi A."/>
            <person name="Satake H."/>
            <person name="Nakayama K."/>
        </authorList>
    </citation>
    <scope>NUCLEOTIDE SEQUENCE</scope>
</reference>
<accession>A0A699GK79</accession>
<evidence type="ECO:0000313" key="1">
    <source>
        <dbReference type="EMBL" id="GEU30043.1"/>
    </source>
</evidence>
<proteinExistence type="predicted"/>
<protein>
    <submittedName>
        <fullName evidence="1">Uncharacterized protein</fullName>
    </submittedName>
</protein>
<dbReference type="EMBL" id="BKCJ010000122">
    <property type="protein sequence ID" value="GEU30043.1"/>
    <property type="molecule type" value="Genomic_DNA"/>
</dbReference>
<organism evidence="1">
    <name type="scientific">Tanacetum cinerariifolium</name>
    <name type="common">Dalmatian daisy</name>
    <name type="synonym">Chrysanthemum cinerariifolium</name>
    <dbReference type="NCBI Taxonomy" id="118510"/>
    <lineage>
        <taxon>Eukaryota</taxon>
        <taxon>Viridiplantae</taxon>
        <taxon>Streptophyta</taxon>
        <taxon>Embryophyta</taxon>
        <taxon>Tracheophyta</taxon>
        <taxon>Spermatophyta</taxon>
        <taxon>Magnoliopsida</taxon>
        <taxon>eudicotyledons</taxon>
        <taxon>Gunneridae</taxon>
        <taxon>Pentapetalae</taxon>
        <taxon>asterids</taxon>
        <taxon>campanulids</taxon>
        <taxon>Asterales</taxon>
        <taxon>Asteraceae</taxon>
        <taxon>Asteroideae</taxon>
        <taxon>Anthemideae</taxon>
        <taxon>Anthemidinae</taxon>
        <taxon>Tanacetum</taxon>
    </lineage>
</organism>
<dbReference type="AlphaFoldDB" id="A0A699GK79"/>
<sequence>MFQVGSCNVSAKCTRGFDGLLPLASEEEEAKRIVKDEELLSNMVEASVSSVNDDSFNKSMLHTISKGVEVHGANISVKVNGASILVFVKNILEMISKSLCVTRSGNNLFLKRITQRSKYPHLDEIIKLTPFGVSTSSVGFDMSFKTDTPNVNEREKTLRVVVMVFKVQFNGDLVMDAKGMSLSIGEVGGGSGVVCSTAIGVRVIEPTVERKKGEDV</sequence>